<dbReference type="OrthoDB" id="4424523at2759"/>
<proteinExistence type="predicted"/>
<gene>
    <name evidence="1" type="ORF">AAL_02310</name>
</gene>
<evidence type="ECO:0000313" key="2">
    <source>
        <dbReference type="Proteomes" id="UP000078544"/>
    </source>
</evidence>
<dbReference type="Proteomes" id="UP000078544">
    <property type="component" value="Unassembled WGS sequence"/>
</dbReference>
<dbReference type="AlphaFoldDB" id="A0A168FD14"/>
<keyword evidence="2" id="KW-1185">Reference proteome</keyword>
<comment type="caution">
    <text evidence="1">The sequence shown here is derived from an EMBL/GenBank/DDBJ whole genome shotgun (WGS) entry which is preliminary data.</text>
</comment>
<organism evidence="1 2">
    <name type="scientific">Moelleriella libera RCEF 2490</name>
    <dbReference type="NCBI Taxonomy" id="1081109"/>
    <lineage>
        <taxon>Eukaryota</taxon>
        <taxon>Fungi</taxon>
        <taxon>Dikarya</taxon>
        <taxon>Ascomycota</taxon>
        <taxon>Pezizomycotina</taxon>
        <taxon>Sordariomycetes</taxon>
        <taxon>Hypocreomycetidae</taxon>
        <taxon>Hypocreales</taxon>
        <taxon>Clavicipitaceae</taxon>
        <taxon>Moelleriella</taxon>
    </lineage>
</organism>
<reference evidence="1 2" key="1">
    <citation type="journal article" date="2016" name="Genome Biol. Evol.">
        <title>Divergent and convergent evolution of fungal pathogenicity.</title>
        <authorList>
            <person name="Shang Y."/>
            <person name="Xiao G."/>
            <person name="Zheng P."/>
            <person name="Cen K."/>
            <person name="Zhan S."/>
            <person name="Wang C."/>
        </authorList>
    </citation>
    <scope>NUCLEOTIDE SEQUENCE [LARGE SCALE GENOMIC DNA]</scope>
    <source>
        <strain evidence="1 2">RCEF 2490</strain>
    </source>
</reference>
<dbReference type="EMBL" id="AZGY01000003">
    <property type="protein sequence ID" value="KZZ99738.1"/>
    <property type="molecule type" value="Genomic_DNA"/>
</dbReference>
<protein>
    <submittedName>
        <fullName evidence="1">Uncharacterized protein</fullName>
    </submittedName>
</protein>
<sequence length="223" mass="25328">MPDLAEWVRTRAERVKDPSPRDPTRETRLNDADNIERQMRQDGHRTWGWLIYRCTYASDEQWAAFMARLAHYMDATLAFHNGLDLKPSLDARVVEDPAAFDGAVPGTVRQHFRQWAATASETEQAGRPALRSQRYRYCLHVDQAALESVVNAPAPPGDELGGGYVNLVFVNPSSADSTGLDPAADAYWMRITYADLMVTWYNLFRPEGAWETEYRQPPQIGRP</sequence>
<dbReference type="STRING" id="1081109.A0A168FD14"/>
<name>A0A168FD14_9HYPO</name>
<evidence type="ECO:0000313" key="1">
    <source>
        <dbReference type="EMBL" id="KZZ99738.1"/>
    </source>
</evidence>
<accession>A0A168FD14</accession>